<organism evidence="1 2">
    <name type="scientific">Rhododendron molle</name>
    <name type="common">Chinese azalea</name>
    <name type="synonym">Azalea mollis</name>
    <dbReference type="NCBI Taxonomy" id="49168"/>
    <lineage>
        <taxon>Eukaryota</taxon>
        <taxon>Viridiplantae</taxon>
        <taxon>Streptophyta</taxon>
        <taxon>Embryophyta</taxon>
        <taxon>Tracheophyta</taxon>
        <taxon>Spermatophyta</taxon>
        <taxon>Magnoliopsida</taxon>
        <taxon>eudicotyledons</taxon>
        <taxon>Gunneridae</taxon>
        <taxon>Pentapetalae</taxon>
        <taxon>asterids</taxon>
        <taxon>Ericales</taxon>
        <taxon>Ericaceae</taxon>
        <taxon>Ericoideae</taxon>
        <taxon>Rhodoreae</taxon>
        <taxon>Rhododendron</taxon>
    </lineage>
</organism>
<gene>
    <name evidence="1" type="ORF">RHMOL_Rhmol02G0184900</name>
</gene>
<evidence type="ECO:0000313" key="1">
    <source>
        <dbReference type="EMBL" id="KAI8568270.1"/>
    </source>
</evidence>
<name>A0ACC0PRZ7_RHOML</name>
<dbReference type="Proteomes" id="UP001062846">
    <property type="component" value="Chromosome 2"/>
</dbReference>
<reference evidence="1" key="1">
    <citation type="submission" date="2022-02" db="EMBL/GenBank/DDBJ databases">
        <title>Plant Genome Project.</title>
        <authorList>
            <person name="Zhang R.-G."/>
        </authorList>
    </citation>
    <scope>NUCLEOTIDE SEQUENCE</scope>
    <source>
        <strain evidence="1">AT1</strain>
    </source>
</reference>
<sequence>MTYTPRTNRTLRRNKVAEEEEEEEEEEEVCSLQKKQKTNDGYYNVPVIRYMVAWGGLEKDAQKQEATSERQHEIAGEKIYNMCSHLELHSLGFVVGNDRRIFLSSEAKLEVAVVKVIQTDAIPVLEKLHKIFLLLICGLGLILLPFTEERALKQQHRQEMLMDGFRDSGITRSCRNCRPVCYTFEDFDKAIKEAIQPTTYNFEPVSDAPILGSYKCKLHSEALREAITQISNDAGEKKRKFNETIELQIGLKNYAPQKDKHFSGSVRWSHSPRPKMKVCMLGDAQHVDKVILLSPD</sequence>
<accession>A0ACC0PRZ7</accession>
<evidence type="ECO:0000313" key="2">
    <source>
        <dbReference type="Proteomes" id="UP001062846"/>
    </source>
</evidence>
<dbReference type="EMBL" id="CM046389">
    <property type="protein sequence ID" value="KAI8568270.1"/>
    <property type="molecule type" value="Genomic_DNA"/>
</dbReference>
<comment type="caution">
    <text evidence="1">The sequence shown here is derived from an EMBL/GenBank/DDBJ whole genome shotgun (WGS) entry which is preliminary data.</text>
</comment>
<proteinExistence type="predicted"/>
<protein>
    <submittedName>
        <fullName evidence="1">Uncharacterized protein</fullName>
    </submittedName>
</protein>
<keyword evidence="2" id="KW-1185">Reference proteome</keyword>